<keyword evidence="6" id="KW-0788">Thiol protease</keyword>
<evidence type="ECO:0000256" key="1">
    <source>
        <dbReference type="ARBA" id="ARBA00006641"/>
    </source>
</evidence>
<evidence type="ECO:0000256" key="2">
    <source>
        <dbReference type="ARBA" id="ARBA00019191"/>
    </source>
</evidence>
<dbReference type="InterPro" id="IPR000816">
    <property type="entry name" value="Peptidase_C15"/>
</dbReference>
<evidence type="ECO:0000256" key="9">
    <source>
        <dbReference type="SAM" id="MobiDB-lite"/>
    </source>
</evidence>
<dbReference type="Proteomes" id="UP000781958">
    <property type="component" value="Unassembled WGS sequence"/>
</dbReference>
<evidence type="ECO:0000256" key="3">
    <source>
        <dbReference type="ARBA" id="ARBA00022490"/>
    </source>
</evidence>
<evidence type="ECO:0000313" key="11">
    <source>
        <dbReference type="Proteomes" id="UP000781958"/>
    </source>
</evidence>
<sequence length="205" mass="21932">MTAPILLTGFQPFGDNAVNPTALLMERLAGEPGVVTAVLPVEYDVCGAAFATLVEEHRPAAALCFGLAGNSDYIKVERLAWNRDESDKPDNAGVVRTDSPIEPDGPTAYGSALPIPMVMRELAIAGLPVTFSDFAGGFVCNHLFYRARHLIETRGLDLPMGFIHLPPLPEQVAGQSGRVGLRLERQELAVRTLVGLLQQGLGETA</sequence>
<dbReference type="CDD" id="cd00501">
    <property type="entry name" value="Peptidase_C15"/>
    <property type="match status" value="1"/>
</dbReference>
<evidence type="ECO:0000256" key="6">
    <source>
        <dbReference type="ARBA" id="ARBA00022807"/>
    </source>
</evidence>
<dbReference type="SUPFAM" id="SSF53182">
    <property type="entry name" value="Pyrrolidone carboxyl peptidase (pyroglutamate aminopeptidase)"/>
    <property type="match status" value="1"/>
</dbReference>
<evidence type="ECO:0000256" key="7">
    <source>
        <dbReference type="ARBA" id="ARBA00030836"/>
    </source>
</evidence>
<comment type="similarity">
    <text evidence="1">Belongs to the peptidase C15 family.</text>
</comment>
<evidence type="ECO:0000256" key="4">
    <source>
        <dbReference type="ARBA" id="ARBA00022670"/>
    </source>
</evidence>
<evidence type="ECO:0000313" key="10">
    <source>
        <dbReference type="EMBL" id="MBP2294007.1"/>
    </source>
</evidence>
<keyword evidence="3" id="KW-0963">Cytoplasm</keyword>
<dbReference type="PIRSF" id="PIRSF015592">
    <property type="entry name" value="Prld-crbxl_pptds"/>
    <property type="match status" value="1"/>
</dbReference>
<dbReference type="EMBL" id="JAGINP010000013">
    <property type="protein sequence ID" value="MBP2294007.1"/>
    <property type="molecule type" value="Genomic_DNA"/>
</dbReference>
<evidence type="ECO:0000256" key="8">
    <source>
        <dbReference type="ARBA" id="ARBA00031559"/>
    </source>
</evidence>
<comment type="caution">
    <text evidence="10">The sequence shown here is derived from an EMBL/GenBank/DDBJ whole genome shotgun (WGS) entry which is preliminary data.</text>
</comment>
<feature type="region of interest" description="Disordered" evidence="9">
    <location>
        <begin position="87"/>
        <end position="106"/>
    </location>
</feature>
<accession>A0ABS4SPX4</accession>
<dbReference type="Pfam" id="PF01470">
    <property type="entry name" value="Peptidase_C15"/>
    <property type="match status" value="1"/>
</dbReference>
<dbReference type="Gene3D" id="3.40.630.20">
    <property type="entry name" value="Peptidase C15, pyroglutamyl peptidase I-like"/>
    <property type="match status" value="1"/>
</dbReference>
<gene>
    <name evidence="10" type="ORF">J2851_003792</name>
</gene>
<dbReference type="PANTHER" id="PTHR23402">
    <property type="entry name" value="PROTEASE FAMILY C15 PYROGLUTAMYL-PEPTIDASE I-RELATED"/>
    <property type="match status" value="1"/>
</dbReference>
<name>A0ABS4SPX4_9PROT</name>
<evidence type="ECO:0000256" key="5">
    <source>
        <dbReference type="ARBA" id="ARBA00022801"/>
    </source>
</evidence>
<dbReference type="GO" id="GO:0016920">
    <property type="term" value="F:pyroglutamyl-peptidase activity"/>
    <property type="evidence" value="ECO:0007669"/>
    <property type="project" value="UniProtKB-EC"/>
</dbReference>
<reference evidence="10 11" key="1">
    <citation type="submission" date="2021-03" db="EMBL/GenBank/DDBJ databases">
        <title>Genomic Encyclopedia of Type Strains, Phase III (KMG-III): the genomes of soil and plant-associated and newly described type strains.</title>
        <authorList>
            <person name="Whitman W."/>
        </authorList>
    </citation>
    <scope>NUCLEOTIDE SEQUENCE [LARGE SCALE GENOMIC DNA]</scope>
    <source>
        <strain evidence="10 11">IMMIB AFH-6</strain>
    </source>
</reference>
<dbReference type="InterPro" id="IPR036440">
    <property type="entry name" value="Peptidase_C15-like_sf"/>
</dbReference>
<organism evidence="10 11">
    <name type="scientific">Azospirillum rugosum</name>
    <dbReference type="NCBI Taxonomy" id="416170"/>
    <lineage>
        <taxon>Bacteria</taxon>
        <taxon>Pseudomonadati</taxon>
        <taxon>Pseudomonadota</taxon>
        <taxon>Alphaproteobacteria</taxon>
        <taxon>Rhodospirillales</taxon>
        <taxon>Azospirillaceae</taxon>
        <taxon>Azospirillum</taxon>
    </lineage>
</organism>
<keyword evidence="4" id="KW-0645">Protease</keyword>
<dbReference type="PANTHER" id="PTHR23402:SF1">
    <property type="entry name" value="PYROGLUTAMYL-PEPTIDASE I"/>
    <property type="match status" value="1"/>
</dbReference>
<proteinExistence type="inferred from homology"/>
<keyword evidence="5 10" id="KW-0378">Hydrolase</keyword>
<dbReference type="InterPro" id="IPR016125">
    <property type="entry name" value="Peptidase_C15-like"/>
</dbReference>
<keyword evidence="11" id="KW-1185">Reference proteome</keyword>
<protein>
    <recommendedName>
        <fullName evidence="2">Pyrrolidone-carboxylate peptidase</fullName>
    </recommendedName>
    <alternativeName>
        <fullName evidence="7">5-oxoprolyl-peptidase</fullName>
    </alternativeName>
    <alternativeName>
        <fullName evidence="8">Pyroglutamyl-peptidase I</fullName>
    </alternativeName>
</protein>
<dbReference type="PRINTS" id="PR00706">
    <property type="entry name" value="PYROGLUPTASE"/>
</dbReference>
<dbReference type="RefSeq" id="WP_209767948.1">
    <property type="nucleotide sequence ID" value="NZ_JAGINP010000013.1"/>
</dbReference>